<evidence type="ECO:0000256" key="10">
    <source>
        <dbReference type="PROSITE-ProRule" id="PRU00134"/>
    </source>
</evidence>
<dbReference type="Proteomes" id="UP001152747">
    <property type="component" value="Unassembled WGS sequence"/>
</dbReference>
<dbReference type="InterPro" id="IPR002893">
    <property type="entry name" value="Znf_MYND"/>
</dbReference>
<evidence type="ECO:0008006" key="15">
    <source>
        <dbReference type="Google" id="ProtNLM"/>
    </source>
</evidence>
<evidence type="ECO:0000256" key="2">
    <source>
        <dbReference type="ARBA" id="ARBA00022723"/>
    </source>
</evidence>
<protein>
    <recommendedName>
        <fullName evidence="15">MYND-type domain-containing protein</fullName>
    </recommendedName>
</protein>
<keyword evidence="6 9" id="KW-0040">ANK repeat</keyword>
<proteinExistence type="predicted"/>
<dbReference type="Gene3D" id="1.25.40.20">
    <property type="entry name" value="Ankyrin repeat-containing domain"/>
    <property type="match status" value="1"/>
</dbReference>
<dbReference type="PROSITE" id="PS50865">
    <property type="entry name" value="ZF_MYND_2"/>
    <property type="match status" value="1"/>
</dbReference>
<dbReference type="InterPro" id="IPR002110">
    <property type="entry name" value="Ankyrin_rpt"/>
</dbReference>
<comment type="subcellular location">
    <subcellularLocation>
        <location evidence="1">Cell projection</location>
        <location evidence="1">Cilium</location>
    </subcellularLocation>
</comment>
<dbReference type="InterPro" id="IPR036770">
    <property type="entry name" value="Ankyrin_rpt-contain_sf"/>
</dbReference>
<evidence type="ECO:0000256" key="5">
    <source>
        <dbReference type="ARBA" id="ARBA00022833"/>
    </source>
</evidence>
<dbReference type="AlphaFoldDB" id="A0A9P1I934"/>
<evidence type="ECO:0000259" key="12">
    <source>
        <dbReference type="PROSITE" id="PS51083"/>
    </source>
</evidence>
<keyword evidence="7" id="KW-0969">Cilium</keyword>
<dbReference type="GO" id="GO:0005929">
    <property type="term" value="C:cilium"/>
    <property type="evidence" value="ECO:0007669"/>
    <property type="project" value="UniProtKB-SubCell"/>
</dbReference>
<dbReference type="InterPro" id="IPR052452">
    <property type="entry name" value="Ankyrin-MYND_dom_contain_2"/>
</dbReference>
<evidence type="ECO:0000313" key="13">
    <source>
        <dbReference type="EMBL" id="CAI5440508.1"/>
    </source>
</evidence>
<keyword evidence="4 10" id="KW-0863">Zinc-finger</keyword>
<keyword evidence="3" id="KW-0677">Repeat</keyword>
<comment type="caution">
    <text evidence="13">The sequence shown here is derived from an EMBL/GenBank/DDBJ whole genome shotgun (WGS) entry which is preliminary data.</text>
</comment>
<dbReference type="CDD" id="cd23024">
    <property type="entry name" value="zf-HIT_ZNHIT2-3"/>
    <property type="match status" value="1"/>
</dbReference>
<evidence type="ECO:0000256" key="6">
    <source>
        <dbReference type="ARBA" id="ARBA00023043"/>
    </source>
</evidence>
<dbReference type="PANTHER" id="PTHR24150">
    <property type="entry name" value="ANKYRIN REPEAT AND MYND DOMAIN-CONTAINING PROTEIN 2"/>
    <property type="match status" value="1"/>
</dbReference>
<dbReference type="InterPro" id="IPR007529">
    <property type="entry name" value="Znf_HIT"/>
</dbReference>
<dbReference type="PANTHER" id="PTHR24150:SF8">
    <property type="entry name" value="ANKYRIN REPEAT AND MYND DOMAIN-CONTAINING PROTEIN 2"/>
    <property type="match status" value="1"/>
</dbReference>
<feature type="repeat" description="ANK" evidence="9">
    <location>
        <begin position="72"/>
        <end position="104"/>
    </location>
</feature>
<reference evidence="13" key="1">
    <citation type="submission" date="2022-11" db="EMBL/GenBank/DDBJ databases">
        <authorList>
            <person name="Kikuchi T."/>
        </authorList>
    </citation>
    <scope>NUCLEOTIDE SEQUENCE</scope>
    <source>
        <strain evidence="13">PS1010</strain>
    </source>
</reference>
<gene>
    <name evidence="13" type="ORF">CAMP_LOCUS3145</name>
</gene>
<evidence type="ECO:0000256" key="7">
    <source>
        <dbReference type="ARBA" id="ARBA00023069"/>
    </source>
</evidence>
<keyword evidence="2" id="KW-0479">Metal-binding</keyword>
<feature type="domain" description="MYND-type" evidence="11">
    <location>
        <begin position="318"/>
        <end position="354"/>
    </location>
</feature>
<dbReference type="PROSITE" id="PS50297">
    <property type="entry name" value="ANK_REP_REGION"/>
    <property type="match status" value="1"/>
</dbReference>
<dbReference type="PROSITE" id="PS51083">
    <property type="entry name" value="ZF_HIT"/>
    <property type="match status" value="1"/>
</dbReference>
<evidence type="ECO:0000256" key="1">
    <source>
        <dbReference type="ARBA" id="ARBA00004138"/>
    </source>
</evidence>
<accession>A0A9P1I934</accession>
<evidence type="ECO:0000256" key="9">
    <source>
        <dbReference type="PROSITE-ProRule" id="PRU00023"/>
    </source>
</evidence>
<dbReference type="Gene3D" id="6.10.140.2220">
    <property type="match status" value="1"/>
</dbReference>
<sequence>MSENLPKSPLFEAIDKNQTEIALSMLKTAENAAERDQNGMNVLAAAAYRGNVEIGKRAVELGNDVNDKTHDSGYTPLMFAALSGKPEMCRLLMDSGAKCYLTNGIGKTASELAAFVGHHNCTAIINNHISVDLIETFLRPKINGEISQEDEIYPDELVKFIHSLCASHEVHPVKIIFRFSQYPDSMKYKKKILYVIDRIFERQLRCKEGNEVMSLKLWIILFFMRETSKFVENSENSEDAPLKYAKLISKWEENEETRKTLDILLRNSVAAFPYKQSLLYSTLDKALIKAPIGQRPTAFEFIVQSLFGQRILAVCQFCSVCGAVDAKKRCPSCKLPYCSQYCQKFDWTIHKKVCAKIGGVLEGEKAQTTHDDGLSIDEIQAKIGEIDV</sequence>
<evidence type="ECO:0000256" key="8">
    <source>
        <dbReference type="ARBA" id="ARBA00023273"/>
    </source>
</evidence>
<dbReference type="Pfam" id="PF01753">
    <property type="entry name" value="zf-MYND"/>
    <property type="match status" value="1"/>
</dbReference>
<dbReference type="Pfam" id="PF12796">
    <property type="entry name" value="Ank_2"/>
    <property type="match status" value="1"/>
</dbReference>
<dbReference type="SUPFAM" id="SSF144232">
    <property type="entry name" value="HIT/MYND zinc finger-like"/>
    <property type="match status" value="1"/>
</dbReference>
<evidence type="ECO:0000256" key="3">
    <source>
        <dbReference type="ARBA" id="ARBA00022737"/>
    </source>
</evidence>
<keyword evidence="8" id="KW-0966">Cell projection</keyword>
<dbReference type="SMART" id="SM00248">
    <property type="entry name" value="ANK"/>
    <property type="match status" value="2"/>
</dbReference>
<name>A0A9P1I934_9PELO</name>
<evidence type="ECO:0000259" key="11">
    <source>
        <dbReference type="PROSITE" id="PS50865"/>
    </source>
</evidence>
<evidence type="ECO:0000313" key="14">
    <source>
        <dbReference type="Proteomes" id="UP001152747"/>
    </source>
</evidence>
<keyword evidence="14" id="KW-1185">Reference proteome</keyword>
<dbReference type="SUPFAM" id="SSF48403">
    <property type="entry name" value="Ankyrin repeat"/>
    <property type="match status" value="1"/>
</dbReference>
<dbReference type="PROSITE" id="PS50088">
    <property type="entry name" value="ANK_REPEAT"/>
    <property type="match status" value="1"/>
</dbReference>
<dbReference type="EMBL" id="CANHGI010000001">
    <property type="protein sequence ID" value="CAI5440508.1"/>
    <property type="molecule type" value="Genomic_DNA"/>
</dbReference>
<organism evidence="13 14">
    <name type="scientific">Caenorhabditis angaria</name>
    <dbReference type="NCBI Taxonomy" id="860376"/>
    <lineage>
        <taxon>Eukaryota</taxon>
        <taxon>Metazoa</taxon>
        <taxon>Ecdysozoa</taxon>
        <taxon>Nematoda</taxon>
        <taxon>Chromadorea</taxon>
        <taxon>Rhabditida</taxon>
        <taxon>Rhabditina</taxon>
        <taxon>Rhabditomorpha</taxon>
        <taxon>Rhabditoidea</taxon>
        <taxon>Rhabditidae</taxon>
        <taxon>Peloderinae</taxon>
        <taxon>Caenorhabditis</taxon>
    </lineage>
</organism>
<feature type="domain" description="HIT-type" evidence="12">
    <location>
        <begin position="318"/>
        <end position="354"/>
    </location>
</feature>
<evidence type="ECO:0000256" key="4">
    <source>
        <dbReference type="ARBA" id="ARBA00022771"/>
    </source>
</evidence>
<dbReference type="OrthoDB" id="10257049at2759"/>
<keyword evidence="5" id="KW-0862">Zinc</keyword>
<dbReference type="GO" id="GO:0008270">
    <property type="term" value="F:zinc ion binding"/>
    <property type="evidence" value="ECO:0007669"/>
    <property type="project" value="UniProtKB-UniRule"/>
</dbReference>